<name>A0A540WSV8_9BACT</name>
<dbReference type="EMBL" id="VIFM01000154">
    <property type="protein sequence ID" value="TQF12111.1"/>
    <property type="molecule type" value="Genomic_DNA"/>
</dbReference>
<dbReference type="Pfam" id="PF05118">
    <property type="entry name" value="Asp_Arg_Hydrox"/>
    <property type="match status" value="1"/>
</dbReference>
<dbReference type="RefSeq" id="WP_141646143.1">
    <property type="nucleotide sequence ID" value="NZ_VIFM01000154.1"/>
</dbReference>
<dbReference type="Proteomes" id="UP000315369">
    <property type="component" value="Unassembled WGS sequence"/>
</dbReference>
<dbReference type="SUPFAM" id="SSF51197">
    <property type="entry name" value="Clavaminate synthase-like"/>
    <property type="match status" value="1"/>
</dbReference>
<protein>
    <submittedName>
        <fullName evidence="2">Aspartyl/asparaginyl beta-hydroxylase domain-containing protein</fullName>
    </submittedName>
</protein>
<gene>
    <name evidence="2" type="ORF">FJV41_30705</name>
</gene>
<proteinExistence type="predicted"/>
<sequence length="202" mass="22741">MAPSPVPDRLRLPLAFDAARLQEELARLPAETWVPHFNTRYYEGDWSGVPLRSVGGMEGRLYPDPTARQSYEDTPLLARCPAFREALAAFQCPIGSARLLKLAARAHIREHTDYNLGFEDGEVRLHIPIVTHPDVAFVLAGQRVDLRPGECWYLNFNLPHRVDNFGDTDRVHLVLDCVVDDWLREVFARAMAPDGEGGVRVA</sequence>
<dbReference type="Gene3D" id="2.60.120.330">
    <property type="entry name" value="B-lactam Antibiotic, Isopenicillin N Synthase, Chain"/>
    <property type="match status" value="1"/>
</dbReference>
<dbReference type="OrthoDB" id="1441538at2"/>
<keyword evidence="3" id="KW-1185">Reference proteome</keyword>
<dbReference type="InterPro" id="IPR007803">
    <property type="entry name" value="Asp/Arg/Pro-Hydrxlase"/>
</dbReference>
<organism evidence="2 3">
    <name type="scientific">Myxococcus llanfairpwllgwyngyllgogerychwyrndrobwllllantysiliogogogochensis</name>
    <dbReference type="NCBI Taxonomy" id="2590453"/>
    <lineage>
        <taxon>Bacteria</taxon>
        <taxon>Pseudomonadati</taxon>
        <taxon>Myxococcota</taxon>
        <taxon>Myxococcia</taxon>
        <taxon>Myxococcales</taxon>
        <taxon>Cystobacterineae</taxon>
        <taxon>Myxococcaceae</taxon>
        <taxon>Myxococcus</taxon>
    </lineage>
</organism>
<reference evidence="2 3" key="1">
    <citation type="submission" date="2019-06" db="EMBL/GenBank/DDBJ databases">
        <authorList>
            <person name="Livingstone P."/>
            <person name="Whitworth D."/>
        </authorList>
    </citation>
    <scope>NUCLEOTIDE SEQUENCE [LARGE SCALE GENOMIC DNA]</scope>
    <source>
        <strain evidence="2 3">AM401</strain>
    </source>
</reference>
<comment type="caution">
    <text evidence="2">The sequence shown here is derived from an EMBL/GenBank/DDBJ whole genome shotgun (WGS) entry which is preliminary data.</text>
</comment>
<evidence type="ECO:0000259" key="1">
    <source>
        <dbReference type="Pfam" id="PF05118"/>
    </source>
</evidence>
<dbReference type="InterPro" id="IPR027443">
    <property type="entry name" value="IPNS-like_sf"/>
</dbReference>
<evidence type="ECO:0000313" key="2">
    <source>
        <dbReference type="EMBL" id="TQF12111.1"/>
    </source>
</evidence>
<evidence type="ECO:0000313" key="3">
    <source>
        <dbReference type="Proteomes" id="UP000315369"/>
    </source>
</evidence>
<dbReference type="AlphaFoldDB" id="A0A540WSV8"/>
<accession>A0A540WSV8</accession>
<feature type="domain" description="Aspartyl/asparaginy/proline hydroxylase" evidence="1">
    <location>
        <begin position="20"/>
        <end position="177"/>
    </location>
</feature>